<dbReference type="NCBIfam" id="NF008439">
    <property type="entry name" value="PRK11282.1"/>
    <property type="match status" value="1"/>
</dbReference>
<keyword evidence="4" id="KW-0560">Oxidoreductase</keyword>
<dbReference type="InterPro" id="IPR016166">
    <property type="entry name" value="FAD-bd_PCMH"/>
</dbReference>
<dbReference type="Proteomes" id="UP000593594">
    <property type="component" value="Chromosome"/>
</dbReference>
<sequence length="404" mass="42209">MADIHKPDSVEALRDLVAGAASEDRPLAVRGHGTRDTVGRPVQAAATLDLSGLSGITLYEPEELVLGARAGTPRGEVEEALAGNGQEFAFEPPDLGTLLGSQGRGTLGGMIACNLSGPRRVKAGAVRDHFLGFTGVSGRGEVFKAGGRVVKNVTGYDLPKLMAGSWGTLVAMSDVIVKVLPRAQTQSTLALMGLDDATAIRAMSLALQSPYEVSGAAHIPADVLARSNGTQEAEATAVTALRLEGVGPSVDYRAGELGALLGEFGTPERLPEDASRGFWREVRDVLFLAGSDDAVWRISVPPMEGAEVAARIRARAPALCYYDWAGGLVWCAVPPAGDAHASAVRGALLGTTGHATLIRAPQEVRAAVPVFEPPSPGVAAVSRRVKEAFDPRRVLNPGRMYADL</sequence>
<dbReference type="PANTHER" id="PTHR11748:SF103">
    <property type="entry name" value="GLYCOLATE OXIDASE SUBUNIT GLCE"/>
    <property type="match status" value="1"/>
</dbReference>
<evidence type="ECO:0000256" key="1">
    <source>
        <dbReference type="ARBA" id="ARBA00022630"/>
    </source>
</evidence>
<dbReference type="AlphaFoldDB" id="A0A7S8C1E1"/>
<dbReference type="Gene3D" id="3.30.465.10">
    <property type="match status" value="1"/>
</dbReference>
<keyword evidence="1" id="KW-0285">Flavoprotein</keyword>
<dbReference type="InterPro" id="IPR006094">
    <property type="entry name" value="Oxid_FAD_bind_N"/>
</dbReference>
<reference evidence="4 5" key="1">
    <citation type="submission" date="2020-06" db="EMBL/GenBank/DDBJ databases">
        <title>Genome sequence of 2 isolates from Red Sea Mangroves.</title>
        <authorList>
            <person name="Sefrji F."/>
            <person name="Michoud G."/>
            <person name="Merlino G."/>
            <person name="Daffonchio D."/>
        </authorList>
    </citation>
    <scope>NUCLEOTIDE SEQUENCE [LARGE SCALE GENOMIC DNA]</scope>
    <source>
        <strain evidence="4 5">R1DC25</strain>
    </source>
</reference>
<evidence type="ECO:0000313" key="4">
    <source>
        <dbReference type="EMBL" id="QPC41589.1"/>
    </source>
</evidence>
<evidence type="ECO:0000256" key="2">
    <source>
        <dbReference type="ARBA" id="ARBA00022827"/>
    </source>
</evidence>
<name>A0A7S8C1E1_9HYPH</name>
<dbReference type="InterPro" id="IPR016169">
    <property type="entry name" value="FAD-bd_PCMH_sub2"/>
</dbReference>
<dbReference type="InterPro" id="IPR036318">
    <property type="entry name" value="FAD-bd_PCMH-like_sf"/>
</dbReference>
<dbReference type="KEGG" id="kmn:HW532_01925"/>
<keyword evidence="5" id="KW-1185">Reference proteome</keyword>
<evidence type="ECO:0000259" key="3">
    <source>
        <dbReference type="PROSITE" id="PS51387"/>
    </source>
</evidence>
<dbReference type="InterPro" id="IPR016164">
    <property type="entry name" value="FAD-linked_Oxase-like_C"/>
</dbReference>
<evidence type="ECO:0000313" key="5">
    <source>
        <dbReference type="Proteomes" id="UP000593594"/>
    </source>
</evidence>
<dbReference type="GO" id="GO:0019154">
    <property type="term" value="F:glycolate dehydrogenase activity"/>
    <property type="evidence" value="ECO:0007669"/>
    <property type="project" value="UniProtKB-EC"/>
</dbReference>
<dbReference type="SUPFAM" id="SSF56176">
    <property type="entry name" value="FAD-binding/transporter-associated domain-like"/>
    <property type="match status" value="1"/>
</dbReference>
<proteinExistence type="predicted"/>
<dbReference type="EC" id="1.1.99.14" evidence="4"/>
<dbReference type="PROSITE" id="PS51387">
    <property type="entry name" value="FAD_PCMH"/>
    <property type="match status" value="1"/>
</dbReference>
<dbReference type="GO" id="GO:0071949">
    <property type="term" value="F:FAD binding"/>
    <property type="evidence" value="ECO:0007669"/>
    <property type="project" value="InterPro"/>
</dbReference>
<dbReference type="EMBL" id="CP058214">
    <property type="protein sequence ID" value="QPC41589.1"/>
    <property type="molecule type" value="Genomic_DNA"/>
</dbReference>
<feature type="domain" description="FAD-binding PCMH-type" evidence="3">
    <location>
        <begin position="1"/>
        <end position="182"/>
    </location>
</feature>
<keyword evidence="2" id="KW-0274">FAD</keyword>
<organism evidence="4 5">
    <name type="scientific">Kaustia mangrovi</name>
    <dbReference type="NCBI Taxonomy" id="2593653"/>
    <lineage>
        <taxon>Bacteria</taxon>
        <taxon>Pseudomonadati</taxon>
        <taxon>Pseudomonadota</taxon>
        <taxon>Alphaproteobacteria</taxon>
        <taxon>Hyphomicrobiales</taxon>
        <taxon>Parvibaculaceae</taxon>
        <taxon>Kaustia</taxon>
    </lineage>
</organism>
<dbReference type="SUPFAM" id="SSF55103">
    <property type="entry name" value="FAD-linked oxidases, C-terminal domain"/>
    <property type="match status" value="1"/>
</dbReference>
<gene>
    <name evidence="4" type="primary">glcE</name>
    <name evidence="4" type="ORF">HW532_01925</name>
</gene>
<dbReference type="PANTHER" id="PTHR11748">
    <property type="entry name" value="D-LACTATE DEHYDROGENASE"/>
    <property type="match status" value="1"/>
</dbReference>
<accession>A0A7S8C1E1</accession>
<dbReference type="RefSeq" id="WP_213162809.1">
    <property type="nucleotide sequence ID" value="NZ_CP058214.1"/>
</dbReference>
<dbReference type="Pfam" id="PF01565">
    <property type="entry name" value="FAD_binding_4"/>
    <property type="match status" value="1"/>
</dbReference>
<protein>
    <submittedName>
        <fullName evidence="4">Glycolate oxidase subunit GlcE</fullName>
        <ecNumber evidence="4">1.1.99.14</ecNumber>
    </submittedName>
</protein>